<dbReference type="SUPFAM" id="SSF55811">
    <property type="entry name" value="Nudix"/>
    <property type="match status" value="1"/>
</dbReference>
<dbReference type="InterPro" id="IPR020476">
    <property type="entry name" value="Nudix_hydrolase"/>
</dbReference>
<dbReference type="GO" id="GO:0006753">
    <property type="term" value="P:nucleoside phosphate metabolic process"/>
    <property type="evidence" value="ECO:0007669"/>
    <property type="project" value="TreeGrafter"/>
</dbReference>
<feature type="domain" description="Nudix hydrolase" evidence="3">
    <location>
        <begin position="51"/>
        <end position="204"/>
    </location>
</feature>
<dbReference type="Pfam" id="PF00293">
    <property type="entry name" value="NUDIX"/>
    <property type="match status" value="1"/>
</dbReference>
<dbReference type="InterPro" id="IPR020084">
    <property type="entry name" value="NUDIX_hydrolase_CS"/>
</dbReference>
<dbReference type="STRING" id="196109.A0A136IPV5"/>
<dbReference type="GO" id="GO:0005634">
    <property type="term" value="C:nucleus"/>
    <property type="evidence" value="ECO:0007669"/>
    <property type="project" value="TreeGrafter"/>
</dbReference>
<dbReference type="OrthoDB" id="10249920at2759"/>
<organism evidence="4 5">
    <name type="scientific">Microdochium bolleyi</name>
    <dbReference type="NCBI Taxonomy" id="196109"/>
    <lineage>
        <taxon>Eukaryota</taxon>
        <taxon>Fungi</taxon>
        <taxon>Dikarya</taxon>
        <taxon>Ascomycota</taxon>
        <taxon>Pezizomycotina</taxon>
        <taxon>Sordariomycetes</taxon>
        <taxon>Xylariomycetidae</taxon>
        <taxon>Xylariales</taxon>
        <taxon>Microdochiaceae</taxon>
        <taxon>Microdochium</taxon>
    </lineage>
</organism>
<evidence type="ECO:0000259" key="3">
    <source>
        <dbReference type="PROSITE" id="PS51462"/>
    </source>
</evidence>
<dbReference type="PROSITE" id="PS00893">
    <property type="entry name" value="NUDIX_BOX"/>
    <property type="match status" value="1"/>
</dbReference>
<dbReference type="GO" id="GO:0005829">
    <property type="term" value="C:cytosol"/>
    <property type="evidence" value="ECO:0007669"/>
    <property type="project" value="TreeGrafter"/>
</dbReference>
<protein>
    <submittedName>
        <fullName evidence="4">ADP-ribose pyrophosphatase</fullName>
    </submittedName>
</protein>
<gene>
    <name evidence="4" type="ORF">Micbo1qcDRAFT_168049</name>
</gene>
<accession>A0A136IPV5</accession>
<dbReference type="GO" id="GO:0047631">
    <property type="term" value="F:ADP-ribose diphosphatase activity"/>
    <property type="evidence" value="ECO:0007669"/>
    <property type="project" value="TreeGrafter"/>
</dbReference>
<keyword evidence="5" id="KW-1185">Reference proteome</keyword>
<dbReference type="InterPro" id="IPR015797">
    <property type="entry name" value="NUDIX_hydrolase-like_dom_sf"/>
</dbReference>
<dbReference type="Gene3D" id="3.90.79.10">
    <property type="entry name" value="Nucleoside Triphosphate Pyrophosphohydrolase"/>
    <property type="match status" value="1"/>
</dbReference>
<dbReference type="AlphaFoldDB" id="A0A136IPV5"/>
<evidence type="ECO:0000313" key="5">
    <source>
        <dbReference type="Proteomes" id="UP000070501"/>
    </source>
</evidence>
<dbReference type="InParanoid" id="A0A136IPV5"/>
<dbReference type="CDD" id="cd18888">
    <property type="entry name" value="NUDIX_ADPRase_Nudt5"/>
    <property type="match status" value="1"/>
</dbReference>
<name>A0A136IPV5_9PEZI</name>
<sequence>MAANNSKVVSVEPLDTKDAKWLQLVKVNYTDPAGNPRTWEATRRTTKPRDSPVDSIHILAVLEKQVPGGSSSTVPHILLEKQFRPPAGKVTVEFPAGLVDAGETAEQAAVRELREETGYVGSVLPDPAEVGGRRMVIHGSPASSSSCTYMIHLSIDPSLPENQNPAPKLEPDEFIECFWLPLRDLHAELRQLEATGHYAIDGKLASFAEGLAVAAAWKM</sequence>
<dbReference type="Proteomes" id="UP000070501">
    <property type="component" value="Unassembled WGS sequence"/>
</dbReference>
<keyword evidence="1 2" id="KW-0378">Hydrolase</keyword>
<dbReference type="GO" id="GO:0019693">
    <property type="term" value="P:ribose phosphate metabolic process"/>
    <property type="evidence" value="ECO:0007669"/>
    <property type="project" value="TreeGrafter"/>
</dbReference>
<dbReference type="PRINTS" id="PR00502">
    <property type="entry name" value="NUDIXFAMILY"/>
</dbReference>
<evidence type="ECO:0000256" key="1">
    <source>
        <dbReference type="ARBA" id="ARBA00022801"/>
    </source>
</evidence>
<reference evidence="5" key="1">
    <citation type="submission" date="2016-02" db="EMBL/GenBank/DDBJ databases">
        <title>Draft genome sequence of Microdochium bolleyi, a fungal endophyte of beachgrass.</title>
        <authorList>
            <consortium name="DOE Joint Genome Institute"/>
            <person name="David A.S."/>
            <person name="May G."/>
            <person name="Haridas S."/>
            <person name="Lim J."/>
            <person name="Wang M."/>
            <person name="Labutti K."/>
            <person name="Lipzen A."/>
            <person name="Barry K."/>
            <person name="Grigoriev I.V."/>
        </authorList>
    </citation>
    <scope>NUCLEOTIDE SEQUENCE [LARGE SCALE GENOMIC DNA]</scope>
    <source>
        <strain evidence="5">J235TASD1</strain>
    </source>
</reference>
<evidence type="ECO:0000313" key="4">
    <source>
        <dbReference type="EMBL" id="KXJ86944.1"/>
    </source>
</evidence>
<evidence type="ECO:0000256" key="2">
    <source>
        <dbReference type="RuleBase" id="RU003476"/>
    </source>
</evidence>
<dbReference type="PANTHER" id="PTHR11839">
    <property type="entry name" value="UDP/ADP-SUGAR PYROPHOSPHATASE"/>
    <property type="match status" value="1"/>
</dbReference>
<dbReference type="PROSITE" id="PS51462">
    <property type="entry name" value="NUDIX"/>
    <property type="match status" value="1"/>
</dbReference>
<proteinExistence type="inferred from homology"/>
<comment type="similarity">
    <text evidence="2">Belongs to the Nudix hydrolase family.</text>
</comment>
<dbReference type="EMBL" id="KQ964265">
    <property type="protein sequence ID" value="KXJ86944.1"/>
    <property type="molecule type" value="Genomic_DNA"/>
</dbReference>
<dbReference type="PANTHER" id="PTHR11839:SF1">
    <property type="entry name" value="ADP-SUGAR PYROPHOSPHATASE"/>
    <property type="match status" value="1"/>
</dbReference>
<dbReference type="InterPro" id="IPR000086">
    <property type="entry name" value="NUDIX_hydrolase_dom"/>
</dbReference>